<dbReference type="InterPro" id="IPR047234">
    <property type="entry name" value="GRAF_fam"/>
</dbReference>
<evidence type="ECO:0000313" key="2">
    <source>
        <dbReference type="EMBL" id="JAH13580.1"/>
    </source>
</evidence>
<dbReference type="PANTHER" id="PTHR12552:SF3">
    <property type="entry name" value="RHO GTPASE-ACTIVATING PROTEIN 42"/>
    <property type="match status" value="1"/>
</dbReference>
<dbReference type="Gene3D" id="1.10.555.10">
    <property type="entry name" value="Rho GTPase activation protein"/>
    <property type="match status" value="1"/>
</dbReference>
<reference evidence="2" key="1">
    <citation type="submission" date="2014-11" db="EMBL/GenBank/DDBJ databases">
        <authorList>
            <person name="Amaro Gonzalez C."/>
        </authorList>
    </citation>
    <scope>NUCLEOTIDE SEQUENCE</scope>
</reference>
<dbReference type="PROSITE" id="PS50238">
    <property type="entry name" value="RHOGAP"/>
    <property type="match status" value="1"/>
</dbReference>
<dbReference type="GO" id="GO:0005096">
    <property type="term" value="F:GTPase activator activity"/>
    <property type="evidence" value="ECO:0007669"/>
    <property type="project" value="InterPro"/>
</dbReference>
<dbReference type="SUPFAM" id="SSF48350">
    <property type="entry name" value="GTPase activation domain, GAP"/>
    <property type="match status" value="1"/>
</dbReference>
<dbReference type="InterPro" id="IPR000198">
    <property type="entry name" value="RhoGAP_dom"/>
</dbReference>
<organism evidence="2">
    <name type="scientific">Anguilla anguilla</name>
    <name type="common">European freshwater eel</name>
    <name type="synonym">Muraena anguilla</name>
    <dbReference type="NCBI Taxonomy" id="7936"/>
    <lineage>
        <taxon>Eukaryota</taxon>
        <taxon>Metazoa</taxon>
        <taxon>Chordata</taxon>
        <taxon>Craniata</taxon>
        <taxon>Vertebrata</taxon>
        <taxon>Euteleostomi</taxon>
        <taxon>Actinopterygii</taxon>
        <taxon>Neopterygii</taxon>
        <taxon>Teleostei</taxon>
        <taxon>Anguilliformes</taxon>
        <taxon>Anguillidae</taxon>
        <taxon>Anguilla</taxon>
    </lineage>
</organism>
<dbReference type="AlphaFoldDB" id="A0A0E9QB65"/>
<dbReference type="Pfam" id="PF00620">
    <property type="entry name" value="RhoGAP"/>
    <property type="match status" value="1"/>
</dbReference>
<dbReference type="GO" id="GO:0007165">
    <property type="term" value="P:signal transduction"/>
    <property type="evidence" value="ECO:0007669"/>
    <property type="project" value="InterPro"/>
</dbReference>
<dbReference type="EMBL" id="GBXM01094997">
    <property type="protein sequence ID" value="JAH13580.1"/>
    <property type="molecule type" value="Transcribed_RNA"/>
</dbReference>
<dbReference type="InterPro" id="IPR008936">
    <property type="entry name" value="Rho_GTPase_activation_prot"/>
</dbReference>
<feature type="domain" description="Rho-GAP" evidence="1">
    <location>
        <begin position="1"/>
        <end position="43"/>
    </location>
</feature>
<accession>A0A0E9QB65</accession>
<proteinExistence type="predicted"/>
<protein>
    <recommendedName>
        <fullName evidence="1">Rho-GAP domain-containing protein</fullName>
    </recommendedName>
</protein>
<name>A0A0E9QB65_ANGAN</name>
<sequence length="43" mass="5070">MDLDPDTWDNKTITSGLKNYLRCLAEPLMTYRHHKDFIMAVSK</sequence>
<dbReference type="PANTHER" id="PTHR12552">
    <property type="entry name" value="OLIGOPHRENIN 1"/>
    <property type="match status" value="1"/>
</dbReference>
<evidence type="ECO:0000259" key="1">
    <source>
        <dbReference type="PROSITE" id="PS50238"/>
    </source>
</evidence>
<reference evidence="2" key="2">
    <citation type="journal article" date="2015" name="Fish Shellfish Immunol.">
        <title>Early steps in the European eel (Anguilla anguilla)-Vibrio vulnificus interaction in the gills: Role of the RtxA13 toxin.</title>
        <authorList>
            <person name="Callol A."/>
            <person name="Pajuelo D."/>
            <person name="Ebbesson L."/>
            <person name="Teles M."/>
            <person name="MacKenzie S."/>
            <person name="Amaro C."/>
        </authorList>
    </citation>
    <scope>NUCLEOTIDE SEQUENCE</scope>
</reference>